<accession>A0A5N6KJ35</accession>
<evidence type="ECO:0000256" key="1">
    <source>
        <dbReference type="SAM" id="MobiDB-lite"/>
    </source>
</evidence>
<sequence>MIIERLSEFDGHVVSGIFSSLSRALPKVNRHGSNLSSNHIVPIYISLIIHNGVCVESLRSYLQQVLVRRRTNYSPSGPTASKARSRTLRRPMQHQSQMQLHHLRYGHTTVSGP</sequence>
<proteinExistence type="predicted"/>
<dbReference type="Proteomes" id="UP000326757">
    <property type="component" value="Unassembled WGS sequence"/>
</dbReference>
<gene>
    <name evidence="2" type="ORF">EYC80_005162</name>
</gene>
<comment type="caution">
    <text evidence="2">The sequence shown here is derived from an EMBL/GenBank/DDBJ whole genome shotgun (WGS) entry which is preliminary data.</text>
</comment>
<feature type="region of interest" description="Disordered" evidence="1">
    <location>
        <begin position="72"/>
        <end position="113"/>
    </location>
</feature>
<dbReference type="AlphaFoldDB" id="A0A5N6KJ35"/>
<evidence type="ECO:0000313" key="3">
    <source>
        <dbReference type="Proteomes" id="UP000326757"/>
    </source>
</evidence>
<evidence type="ECO:0000313" key="2">
    <source>
        <dbReference type="EMBL" id="KAB8303784.1"/>
    </source>
</evidence>
<organism evidence="2 3">
    <name type="scientific">Monilinia laxa</name>
    <name type="common">Brown rot fungus</name>
    <name type="synonym">Sclerotinia laxa</name>
    <dbReference type="NCBI Taxonomy" id="61186"/>
    <lineage>
        <taxon>Eukaryota</taxon>
        <taxon>Fungi</taxon>
        <taxon>Dikarya</taxon>
        <taxon>Ascomycota</taxon>
        <taxon>Pezizomycotina</taxon>
        <taxon>Leotiomycetes</taxon>
        <taxon>Helotiales</taxon>
        <taxon>Sclerotiniaceae</taxon>
        <taxon>Monilinia</taxon>
    </lineage>
</organism>
<feature type="compositionally biased region" description="Basic residues" evidence="1">
    <location>
        <begin position="83"/>
        <end position="92"/>
    </location>
</feature>
<reference evidence="2 3" key="1">
    <citation type="submission" date="2019-06" db="EMBL/GenBank/DDBJ databases">
        <title>Genome Sequence of the Brown Rot Fungal Pathogen Monilinia laxa.</title>
        <authorList>
            <person name="De Miccolis Angelini R.M."/>
            <person name="Landi L."/>
            <person name="Abate D."/>
            <person name="Pollastro S."/>
            <person name="Romanazzi G."/>
            <person name="Faretra F."/>
        </authorList>
    </citation>
    <scope>NUCLEOTIDE SEQUENCE [LARGE SCALE GENOMIC DNA]</scope>
    <source>
        <strain evidence="2 3">Mlax316</strain>
    </source>
</reference>
<name>A0A5N6KJ35_MONLA</name>
<protein>
    <submittedName>
        <fullName evidence="2">Uncharacterized protein</fullName>
    </submittedName>
</protein>
<keyword evidence="3" id="KW-1185">Reference proteome</keyword>
<dbReference type="EMBL" id="VIGI01000002">
    <property type="protein sequence ID" value="KAB8303784.1"/>
    <property type="molecule type" value="Genomic_DNA"/>
</dbReference>